<protein>
    <recommendedName>
        <fullName evidence="4">PknH-like extracellular domain-containing protein</fullName>
    </recommendedName>
</protein>
<keyword evidence="1" id="KW-0472">Membrane</keyword>
<evidence type="ECO:0000313" key="3">
    <source>
        <dbReference type="Proteomes" id="UP001501455"/>
    </source>
</evidence>
<gene>
    <name evidence="2" type="ORF">GCM10019016_080060</name>
</gene>
<evidence type="ECO:0000313" key="2">
    <source>
        <dbReference type="EMBL" id="GAA3500899.1"/>
    </source>
</evidence>
<keyword evidence="3" id="KW-1185">Reference proteome</keyword>
<dbReference type="EMBL" id="BAAAXF010000057">
    <property type="protein sequence ID" value="GAA3500899.1"/>
    <property type="molecule type" value="Genomic_DNA"/>
</dbReference>
<evidence type="ECO:0000256" key="1">
    <source>
        <dbReference type="SAM" id="Phobius"/>
    </source>
</evidence>
<keyword evidence="1" id="KW-0812">Transmembrane</keyword>
<sequence>MSDETRRPPQDDLGTLLHGYADEAEPLITVSGGVADVHKRVRRHRTRRRLAVTTAGCAALLSLGLWGLPPLLDGTSADRPQETSPGLVSAASILPAPDSGGGLPRTDLLSPSALPWNAAYHWRTTTTSNSATTPLPTGGTEDCALRWFDGTGAEEQIARSYRGDSDATAQHRIVAYADNSAAQHAVEQLAEALHKCGWHQTRSPHAQDHDSKAPALYEYVLTHGAEAPLRVTLVQSDHRVAVLVLATPQVADHAHTDPRTENCLEETMNSAQPHGPSPSATGHC</sequence>
<accession>A0ABP6U2J9</accession>
<dbReference type="Proteomes" id="UP001501455">
    <property type="component" value="Unassembled WGS sequence"/>
</dbReference>
<feature type="transmembrane region" description="Helical" evidence="1">
    <location>
        <begin position="50"/>
        <end position="68"/>
    </location>
</feature>
<keyword evidence="1" id="KW-1133">Transmembrane helix</keyword>
<dbReference type="RefSeq" id="WP_086697022.1">
    <property type="nucleotide sequence ID" value="NZ_BAAAXF010000057.1"/>
</dbReference>
<evidence type="ECO:0008006" key="4">
    <source>
        <dbReference type="Google" id="ProtNLM"/>
    </source>
</evidence>
<name>A0ABP6U2J9_9ACTN</name>
<reference evidence="3" key="1">
    <citation type="journal article" date="2019" name="Int. J. Syst. Evol. Microbiol.">
        <title>The Global Catalogue of Microorganisms (GCM) 10K type strain sequencing project: providing services to taxonomists for standard genome sequencing and annotation.</title>
        <authorList>
            <consortium name="The Broad Institute Genomics Platform"/>
            <consortium name="The Broad Institute Genome Sequencing Center for Infectious Disease"/>
            <person name="Wu L."/>
            <person name="Ma J."/>
        </authorList>
    </citation>
    <scope>NUCLEOTIDE SEQUENCE [LARGE SCALE GENOMIC DNA]</scope>
    <source>
        <strain evidence="3">JCM 4816</strain>
    </source>
</reference>
<comment type="caution">
    <text evidence="2">The sequence shown here is derived from an EMBL/GenBank/DDBJ whole genome shotgun (WGS) entry which is preliminary data.</text>
</comment>
<proteinExistence type="predicted"/>
<organism evidence="2 3">
    <name type="scientific">Streptomyces prasinosporus</name>
    <dbReference type="NCBI Taxonomy" id="68256"/>
    <lineage>
        <taxon>Bacteria</taxon>
        <taxon>Bacillati</taxon>
        <taxon>Actinomycetota</taxon>
        <taxon>Actinomycetes</taxon>
        <taxon>Kitasatosporales</taxon>
        <taxon>Streptomycetaceae</taxon>
        <taxon>Streptomyces</taxon>
        <taxon>Streptomyces albogriseolus group</taxon>
    </lineage>
</organism>